<evidence type="ECO:0000256" key="1">
    <source>
        <dbReference type="SAM" id="MobiDB-lite"/>
    </source>
</evidence>
<evidence type="ECO:0000313" key="2">
    <source>
        <dbReference type="EMBL" id="PIM53454.1"/>
    </source>
</evidence>
<sequence length="247" mass="27077">ASAAADDPQAGSGPAAAPVALPAVQSDVKRGASFPYKRLNELLSKLRTEGEGLFVSRFVLTDAKDSSKPPPAGTKLALMSDDDYIPIPIDDKGRFDLPTFSERQAKDMDFGTNVPKGELGVRLSIDLATPPEMLDMATVRRIVTVGQRLRTELLPWYVRWMFPQIDGVIACSDAPQWTLDWSEGAQRWRLPLPAEAQQREPETPKGKPSRACTVLTGQEQWPDAALLQTPPGANTKLYVKLRNPRAS</sequence>
<comment type="caution">
    <text evidence="2">The sequence shown here is derived from an EMBL/GenBank/DDBJ whole genome shotgun (WGS) entry which is preliminary data.</text>
</comment>
<feature type="region of interest" description="Disordered" evidence="1">
    <location>
        <begin position="1"/>
        <end position="20"/>
    </location>
</feature>
<dbReference type="EMBL" id="PEOG01000021">
    <property type="protein sequence ID" value="PIM53454.1"/>
    <property type="molecule type" value="Genomic_DNA"/>
</dbReference>
<accession>A0A2G9CCV1</accession>
<keyword evidence="3" id="KW-1185">Reference proteome</keyword>
<dbReference type="OrthoDB" id="8778836at2"/>
<reference evidence="2 3" key="1">
    <citation type="submission" date="2017-11" db="EMBL/GenBank/DDBJ databases">
        <title>Draft genome sequence of Mitsuaria sp. HWN-4.</title>
        <authorList>
            <person name="Gundlapally S.R."/>
        </authorList>
    </citation>
    <scope>NUCLEOTIDE SEQUENCE [LARGE SCALE GENOMIC DNA]</scope>
    <source>
        <strain evidence="2 3">HWN-4</strain>
    </source>
</reference>
<feature type="non-terminal residue" evidence="2">
    <location>
        <position position="1"/>
    </location>
</feature>
<proteinExistence type="predicted"/>
<dbReference type="AlphaFoldDB" id="A0A2G9CCV1"/>
<gene>
    <name evidence="2" type="ORF">CS062_09840</name>
</gene>
<dbReference type="RefSeq" id="WP_158238730.1">
    <property type="nucleotide sequence ID" value="NZ_PEOG01000021.1"/>
</dbReference>
<name>A0A2G9CCV1_9BURK</name>
<protein>
    <submittedName>
        <fullName evidence="2">Uncharacterized protein</fullName>
    </submittedName>
</protein>
<organism evidence="2 3">
    <name type="scientific">Roseateles chitinivorans</name>
    <dbReference type="NCBI Taxonomy" id="2917965"/>
    <lineage>
        <taxon>Bacteria</taxon>
        <taxon>Pseudomonadati</taxon>
        <taxon>Pseudomonadota</taxon>
        <taxon>Betaproteobacteria</taxon>
        <taxon>Burkholderiales</taxon>
        <taxon>Sphaerotilaceae</taxon>
        <taxon>Roseateles</taxon>
    </lineage>
</organism>
<dbReference type="Proteomes" id="UP000231501">
    <property type="component" value="Unassembled WGS sequence"/>
</dbReference>
<evidence type="ECO:0000313" key="3">
    <source>
        <dbReference type="Proteomes" id="UP000231501"/>
    </source>
</evidence>